<dbReference type="InterPro" id="IPR001357">
    <property type="entry name" value="BRCT_dom"/>
</dbReference>
<dbReference type="InParanoid" id="A0A1S3JJW9"/>
<feature type="compositionally biased region" description="Basic and acidic residues" evidence="6">
    <location>
        <begin position="702"/>
        <end position="713"/>
    </location>
</feature>
<organism evidence="8 9">
    <name type="scientific">Lingula anatina</name>
    <name type="common">Brachiopod</name>
    <name type="synonym">Lingula unguis</name>
    <dbReference type="NCBI Taxonomy" id="7574"/>
    <lineage>
        <taxon>Eukaryota</taxon>
        <taxon>Metazoa</taxon>
        <taxon>Spiralia</taxon>
        <taxon>Lophotrochozoa</taxon>
        <taxon>Brachiopoda</taxon>
        <taxon>Linguliformea</taxon>
        <taxon>Lingulata</taxon>
        <taxon>Lingulida</taxon>
        <taxon>Linguloidea</taxon>
        <taxon>Lingulidae</taxon>
        <taxon>Lingula</taxon>
    </lineage>
</organism>
<name>A0A1S3JJW9_LINAN</name>
<feature type="region of interest" description="Disordered" evidence="6">
    <location>
        <begin position="690"/>
        <end position="719"/>
    </location>
</feature>
<dbReference type="InterPro" id="IPR036420">
    <property type="entry name" value="BRCT_dom_sf"/>
</dbReference>
<dbReference type="CDD" id="cd18440">
    <property type="entry name" value="BRCT_PAXIP1_rpt6"/>
    <property type="match status" value="1"/>
</dbReference>
<dbReference type="GeneID" id="106173889"/>
<dbReference type="KEGG" id="lak:106173889"/>
<feature type="region of interest" description="Disordered" evidence="6">
    <location>
        <begin position="199"/>
        <end position="257"/>
    </location>
</feature>
<dbReference type="CDD" id="cd17730">
    <property type="entry name" value="BRCT_PAXIP1_rpt4"/>
    <property type="match status" value="1"/>
</dbReference>
<dbReference type="Pfam" id="PF12738">
    <property type="entry name" value="PTCB-BRCT"/>
    <property type="match status" value="3"/>
</dbReference>
<accession>A0A1S3JJW9</accession>
<dbReference type="STRING" id="7574.A0A1S3JJW9"/>
<feature type="domain" description="BRCT" evidence="7">
    <location>
        <begin position="717"/>
        <end position="806"/>
    </location>
</feature>
<dbReference type="PANTHER" id="PTHR23196:SF1">
    <property type="entry name" value="PAX-INTERACTING PROTEIN 1"/>
    <property type="match status" value="1"/>
</dbReference>
<dbReference type="GO" id="GO:0006974">
    <property type="term" value="P:DNA damage response"/>
    <property type="evidence" value="ECO:0007669"/>
    <property type="project" value="UniProtKB-KW"/>
</dbReference>
<feature type="domain" description="BRCT" evidence="7">
    <location>
        <begin position="100"/>
        <end position="190"/>
    </location>
</feature>
<protein>
    <recommendedName>
        <fullName evidence="4">PAX-interacting protein 1</fullName>
    </recommendedName>
    <alternativeName>
        <fullName evidence="5">PAX transactivation activation domain-interacting protein</fullName>
    </alternativeName>
</protein>
<feature type="domain" description="BRCT" evidence="7">
    <location>
        <begin position="827"/>
        <end position="927"/>
    </location>
</feature>
<dbReference type="CDD" id="cd17714">
    <property type="entry name" value="BRCT_PAXIP1_rpt1"/>
    <property type="match status" value="1"/>
</dbReference>
<evidence type="ECO:0000256" key="3">
    <source>
        <dbReference type="ARBA" id="ARBA00023242"/>
    </source>
</evidence>
<dbReference type="CDD" id="cd17711">
    <property type="entry name" value="BRCT_PAXIP1_rpt3"/>
    <property type="match status" value="1"/>
</dbReference>
<evidence type="ECO:0000256" key="4">
    <source>
        <dbReference type="ARBA" id="ARBA00023858"/>
    </source>
</evidence>
<evidence type="ECO:0000259" key="7">
    <source>
        <dbReference type="PROSITE" id="PS50172"/>
    </source>
</evidence>
<evidence type="ECO:0000256" key="1">
    <source>
        <dbReference type="ARBA" id="ARBA00004123"/>
    </source>
</evidence>
<comment type="subcellular location">
    <subcellularLocation>
        <location evidence="1">Nucleus</location>
    </subcellularLocation>
</comment>
<dbReference type="InterPro" id="IPR051579">
    <property type="entry name" value="DDR_Transcriptional_Reg"/>
</dbReference>
<dbReference type="Gene3D" id="3.40.50.10190">
    <property type="entry name" value="BRCT domain"/>
    <property type="match status" value="6"/>
</dbReference>
<dbReference type="OrthoDB" id="342264at2759"/>
<feature type="compositionally biased region" description="Basic and acidic residues" evidence="6">
    <location>
        <begin position="216"/>
        <end position="231"/>
    </location>
</feature>
<dbReference type="OMA" id="AFWLNDC"/>
<dbReference type="AlphaFoldDB" id="A0A1S3JJW9"/>
<dbReference type="Proteomes" id="UP000085678">
    <property type="component" value="Unplaced"/>
</dbReference>
<feature type="compositionally biased region" description="Acidic residues" evidence="6">
    <location>
        <begin position="202"/>
        <end position="211"/>
    </location>
</feature>
<dbReference type="Pfam" id="PF16589">
    <property type="entry name" value="BRCT_2"/>
    <property type="match status" value="1"/>
</dbReference>
<evidence type="ECO:0000256" key="5">
    <source>
        <dbReference type="ARBA" id="ARBA00030146"/>
    </source>
</evidence>
<evidence type="ECO:0000313" key="8">
    <source>
        <dbReference type="Proteomes" id="UP000085678"/>
    </source>
</evidence>
<evidence type="ECO:0000256" key="6">
    <source>
        <dbReference type="SAM" id="MobiDB-lite"/>
    </source>
</evidence>
<proteinExistence type="predicted"/>
<keyword evidence="8" id="KW-1185">Reference proteome</keyword>
<feature type="region of interest" description="Disordered" evidence="6">
    <location>
        <begin position="342"/>
        <end position="390"/>
    </location>
</feature>
<keyword evidence="2" id="KW-0227">DNA damage</keyword>
<feature type="domain" description="BRCT" evidence="7">
    <location>
        <begin position="13"/>
        <end position="99"/>
    </location>
</feature>
<feature type="compositionally biased region" description="Low complexity" evidence="6">
    <location>
        <begin position="376"/>
        <end position="386"/>
    </location>
</feature>
<dbReference type="FunCoup" id="A0A1S3JJW9">
    <property type="interactions" value="1924"/>
</dbReference>
<gene>
    <name evidence="9" type="primary">LOC106173889</name>
</gene>
<dbReference type="GO" id="GO:0044666">
    <property type="term" value="C:MLL3/4 complex"/>
    <property type="evidence" value="ECO:0007669"/>
    <property type="project" value="TreeGrafter"/>
</dbReference>
<dbReference type="CDD" id="cd17712">
    <property type="entry name" value="BRCT_PAXIP1_rpt5"/>
    <property type="match status" value="1"/>
</dbReference>
<reference evidence="9" key="1">
    <citation type="submission" date="2025-08" db="UniProtKB">
        <authorList>
            <consortium name="RefSeq"/>
        </authorList>
    </citation>
    <scope>IDENTIFICATION</scope>
    <source>
        <tissue evidence="9">Gonads</tissue>
    </source>
</reference>
<keyword evidence="3" id="KW-0539">Nucleus</keyword>
<dbReference type="Pfam" id="PF00533">
    <property type="entry name" value="BRCT"/>
    <property type="match status" value="1"/>
</dbReference>
<dbReference type="PROSITE" id="PS50172">
    <property type="entry name" value="BRCT"/>
    <property type="match status" value="6"/>
</dbReference>
<dbReference type="CDD" id="cd17710">
    <property type="entry name" value="BRCT_PAXIP1_rpt2"/>
    <property type="match status" value="1"/>
</dbReference>
<feature type="domain" description="BRCT" evidence="7">
    <location>
        <begin position="453"/>
        <end position="539"/>
    </location>
</feature>
<sequence>MGASEEESKELVVAQGLFKDVKYYTVAKVEENVEKYLNAGGAKKDVYLSEMVTHVICDDPSNDEYGEAKELYELPVVSSLWVELSVRSGKQLPINAFTPQARGLLKGVVICPSKLSAQDLKSLWAMVTFYGGSCSMNLDKKCTHLVTNRPAGAKYECALRHQDTVKIVTPDWVVECIKAKDKMEEEPFHPRLLILEEKKEEKEEEKEETMETSDNVEIKNEQSEETQHGRMESAPMGLPQGVPPHQQPHHLREHSPSHAYRLQRPPFPVHQQSSPLPATGMHHPLHMPMHHPMQAPPYQYLPQTPPHGVGFQQGMGHMPVTPQESQTAREALAKMVNNRMQANGRVSETPEAELHRRPPPPPPLANIGTPPGSGGNSPRSGSPGRSTLRNITNNADTSVATNRQNTEKIQQIINSISRSASQSPKGRPGGQFPAKLQEEGAIYYGHDGSERVPEDMCLLGCVFYIADYNKYMEQEQLDVWKKAISQHGGQVDTSYSNRVTHLLCEHQESDVFALALKDQKRVVTAHWLSDVMDRKKMLPPWLATHFPSVHGHQKPCTDQLISVSGFVGAERARIKHMLQIIGAKYVGFLAHSHSALIVKRLQGIKYEKAMEWKVPVVNVQWLNDLVLGHMSALKLPVHSRYQQYNLEDDFRVDAWRVSQWLIGWKVPLKIPKDTWKRFVPNPLLKLSAGVNQGDPVSGNNKRKLEEAREEPPAKRPRTTPVIPGAPVVIFTGIPKGRMTKMEEQVEALGGTVTTDPAAATHLVTNQLARTVKFLICINTCQHIVTTQWLDQSSIQGHFLDESGFALKDLEAEGTIGCELAVSLQRARSKKLFQGIQFYITPSVAPDKKVLKTIVESAGGEVVARRPSARFIMGRKTAAGEPAFIVVTCDADMHIVRDLTSRKLPIFNAEFVLTGVLRQKIDYEQFTILGS</sequence>
<feature type="domain" description="BRCT" evidence="7">
    <location>
        <begin position="551"/>
        <end position="626"/>
    </location>
</feature>
<dbReference type="SMART" id="SM00292">
    <property type="entry name" value="BRCT"/>
    <property type="match status" value="6"/>
</dbReference>
<dbReference type="Pfam" id="PF16770">
    <property type="entry name" value="RTT107_BRCT_5"/>
    <property type="match status" value="1"/>
</dbReference>
<evidence type="ECO:0000256" key="2">
    <source>
        <dbReference type="ARBA" id="ARBA00022763"/>
    </source>
</evidence>
<dbReference type="PANTHER" id="PTHR23196">
    <property type="entry name" value="PAX TRANSCRIPTION ACTIVATION DOMAIN INTERACTING PROTEIN"/>
    <property type="match status" value="1"/>
</dbReference>
<dbReference type="SUPFAM" id="SSF52113">
    <property type="entry name" value="BRCT domain"/>
    <property type="match status" value="5"/>
</dbReference>
<evidence type="ECO:0000313" key="9">
    <source>
        <dbReference type="RefSeq" id="XP_013410668.1"/>
    </source>
</evidence>
<dbReference type="RefSeq" id="XP_013410668.1">
    <property type="nucleotide sequence ID" value="XM_013555214.1"/>
</dbReference>